<keyword evidence="11" id="KW-0482">Metalloprotease</keyword>
<dbReference type="CDD" id="cd09600">
    <property type="entry name" value="M1_APN"/>
    <property type="match status" value="1"/>
</dbReference>
<dbReference type="Gene3D" id="1.25.50.10">
    <property type="entry name" value="Peptidase M1, alanyl aminopeptidase, C-terminal domain"/>
    <property type="match status" value="1"/>
</dbReference>
<reference evidence="19" key="1">
    <citation type="journal article" date="2019" name="Int. J. Syst. Evol. Microbiol.">
        <title>The Global Catalogue of Microorganisms (GCM) 10K type strain sequencing project: providing services to taxonomists for standard genome sequencing and annotation.</title>
        <authorList>
            <consortium name="The Broad Institute Genomics Platform"/>
            <consortium name="The Broad Institute Genome Sequencing Center for Infectious Disease"/>
            <person name="Wu L."/>
            <person name="Ma J."/>
        </authorList>
    </citation>
    <scope>NUCLEOTIDE SEQUENCE [LARGE SCALE GENOMIC DNA]</scope>
    <source>
        <strain evidence="19">JCM 11590</strain>
    </source>
</reference>
<dbReference type="InterPro" id="IPR045357">
    <property type="entry name" value="Aminopeptidase_N-like_N"/>
</dbReference>
<evidence type="ECO:0000256" key="4">
    <source>
        <dbReference type="ARBA" id="ARBA00012564"/>
    </source>
</evidence>
<dbReference type="Proteomes" id="UP000633263">
    <property type="component" value="Unassembled WGS sequence"/>
</dbReference>
<dbReference type="NCBIfam" id="TIGR02414">
    <property type="entry name" value="pepN_proteo"/>
    <property type="match status" value="1"/>
</dbReference>
<dbReference type="PANTHER" id="PTHR46322">
    <property type="entry name" value="PUROMYCIN-SENSITIVE AMINOPEPTIDASE"/>
    <property type="match status" value="1"/>
</dbReference>
<dbReference type="Gene3D" id="1.10.390.10">
    <property type="entry name" value="Neutral Protease Domain 2"/>
    <property type="match status" value="1"/>
</dbReference>
<evidence type="ECO:0000259" key="14">
    <source>
        <dbReference type="Pfam" id="PF01433"/>
    </source>
</evidence>
<dbReference type="InterPro" id="IPR042097">
    <property type="entry name" value="Aminopeptidase_N-like_N_sf"/>
</dbReference>
<keyword evidence="7" id="KW-0645">Protease</keyword>
<dbReference type="GO" id="GO:0004177">
    <property type="term" value="F:aminopeptidase activity"/>
    <property type="evidence" value="ECO:0007669"/>
    <property type="project" value="UniProtKB-KW"/>
</dbReference>
<dbReference type="EC" id="3.4.11.2" evidence="4 12"/>
<dbReference type="Gene3D" id="3.30.2010.30">
    <property type="match status" value="1"/>
</dbReference>
<dbReference type="InterPro" id="IPR035414">
    <property type="entry name" value="Peptidase_M1_pepN_Ig-like"/>
</dbReference>
<dbReference type="SUPFAM" id="SSF55486">
    <property type="entry name" value="Metalloproteases ('zincins'), catalytic domain"/>
    <property type="match status" value="1"/>
</dbReference>
<accession>A0ABQ2CMW2</accession>
<feature type="domain" description="Peptidase M1 membrane alanine aminopeptidase" evidence="14">
    <location>
        <begin position="256"/>
        <end position="469"/>
    </location>
</feature>
<evidence type="ECO:0000256" key="12">
    <source>
        <dbReference type="NCBIfam" id="TIGR02414"/>
    </source>
</evidence>
<dbReference type="Pfam" id="PF11940">
    <property type="entry name" value="DUF3458"/>
    <property type="match status" value="1"/>
</dbReference>
<evidence type="ECO:0000256" key="10">
    <source>
        <dbReference type="ARBA" id="ARBA00022833"/>
    </source>
</evidence>
<dbReference type="InterPro" id="IPR014782">
    <property type="entry name" value="Peptidase_M1_dom"/>
</dbReference>
<evidence type="ECO:0000259" key="15">
    <source>
        <dbReference type="Pfam" id="PF11940"/>
    </source>
</evidence>
<evidence type="ECO:0000256" key="9">
    <source>
        <dbReference type="ARBA" id="ARBA00022801"/>
    </source>
</evidence>
<evidence type="ECO:0000256" key="7">
    <source>
        <dbReference type="ARBA" id="ARBA00022670"/>
    </source>
</evidence>
<evidence type="ECO:0000256" key="3">
    <source>
        <dbReference type="ARBA" id="ARBA00010136"/>
    </source>
</evidence>
<feature type="domain" description="Aminopeptidase N-like N-terminal" evidence="17">
    <location>
        <begin position="80"/>
        <end position="216"/>
    </location>
</feature>
<organism evidence="18 19">
    <name type="scientific">Halopseudomonas pertucinogena</name>
    <dbReference type="NCBI Taxonomy" id="86175"/>
    <lineage>
        <taxon>Bacteria</taxon>
        <taxon>Pseudomonadati</taxon>
        <taxon>Pseudomonadota</taxon>
        <taxon>Gammaproteobacteria</taxon>
        <taxon>Pseudomonadales</taxon>
        <taxon>Pseudomonadaceae</taxon>
        <taxon>Halopseudomonas</taxon>
    </lineage>
</organism>
<comment type="similarity">
    <text evidence="3">Belongs to the peptidase M1 family.</text>
</comment>
<evidence type="ECO:0000256" key="13">
    <source>
        <dbReference type="SAM" id="MobiDB-lite"/>
    </source>
</evidence>
<evidence type="ECO:0000256" key="5">
    <source>
        <dbReference type="ARBA" id="ARBA00015611"/>
    </source>
</evidence>
<protein>
    <recommendedName>
        <fullName evidence="5 12">Aminopeptidase N</fullName>
        <ecNumber evidence="4 12">3.4.11.2</ecNumber>
    </recommendedName>
</protein>
<feature type="domain" description="Peptidase M1 alanyl aminopeptidase C-terminal" evidence="16">
    <location>
        <begin position="581"/>
        <end position="905"/>
    </location>
</feature>
<gene>
    <name evidence="18" type="primary">pepN</name>
    <name evidence="18" type="ORF">GCM10009083_11690</name>
</gene>
<dbReference type="PANTHER" id="PTHR46322:SF1">
    <property type="entry name" value="PUROMYCIN-SENSITIVE AMINOPEPTIDASE"/>
    <property type="match status" value="1"/>
</dbReference>
<dbReference type="Gene3D" id="2.60.40.1840">
    <property type="match status" value="1"/>
</dbReference>
<keyword evidence="6 18" id="KW-0031">Aminopeptidase</keyword>
<dbReference type="PRINTS" id="PR00756">
    <property type="entry name" value="ALADIPTASE"/>
</dbReference>
<evidence type="ECO:0000256" key="1">
    <source>
        <dbReference type="ARBA" id="ARBA00000098"/>
    </source>
</evidence>
<keyword evidence="8" id="KW-0479">Metal-binding</keyword>
<evidence type="ECO:0000313" key="18">
    <source>
        <dbReference type="EMBL" id="GGI96701.1"/>
    </source>
</evidence>
<dbReference type="InterPro" id="IPR038438">
    <property type="entry name" value="PepN_Ig-like_sf"/>
</dbReference>
<comment type="cofactor">
    <cofactor evidence="2">
        <name>Zn(2+)</name>
        <dbReference type="ChEBI" id="CHEBI:29105"/>
    </cofactor>
</comment>
<comment type="caution">
    <text evidence="18">The sequence shown here is derived from an EMBL/GenBank/DDBJ whole genome shotgun (WGS) entry which is preliminary data.</text>
</comment>
<dbReference type="InterPro" id="IPR012779">
    <property type="entry name" value="Peptidase_M1_pepN"/>
</dbReference>
<dbReference type="Pfam" id="PF17900">
    <property type="entry name" value="Peptidase_M1_N"/>
    <property type="match status" value="1"/>
</dbReference>
<evidence type="ECO:0000256" key="8">
    <source>
        <dbReference type="ARBA" id="ARBA00022723"/>
    </source>
</evidence>
<feature type="region of interest" description="Disordered" evidence="13">
    <location>
        <begin position="53"/>
        <end position="74"/>
    </location>
</feature>
<dbReference type="InterPro" id="IPR024601">
    <property type="entry name" value="Peptidase_M1_pepN_C"/>
</dbReference>
<proteinExistence type="inferred from homology"/>
<keyword evidence="9" id="KW-0378">Hydrolase</keyword>
<evidence type="ECO:0000313" key="19">
    <source>
        <dbReference type="Proteomes" id="UP000633263"/>
    </source>
</evidence>
<evidence type="ECO:0000259" key="16">
    <source>
        <dbReference type="Pfam" id="PF17432"/>
    </source>
</evidence>
<dbReference type="InterPro" id="IPR001930">
    <property type="entry name" value="Peptidase_M1"/>
</dbReference>
<feature type="domain" description="Peptidase M1 alanyl aminopeptidase Ig-like fold" evidence="15">
    <location>
        <begin position="474"/>
        <end position="576"/>
    </location>
</feature>
<dbReference type="Pfam" id="PF17432">
    <property type="entry name" value="DUF3458_C"/>
    <property type="match status" value="1"/>
</dbReference>
<comment type="catalytic activity">
    <reaction evidence="1">
        <text>Release of an N-terminal amino acid, Xaa-|-Yaa- from a peptide, amide or arylamide. Xaa is preferably Ala, but may be most amino acids including Pro (slow action). When a terminal hydrophobic residue is followed by a prolyl residue, the two may be released as an intact Xaa-Pro dipeptide.</text>
        <dbReference type="EC" id="3.4.11.2"/>
    </reaction>
</comment>
<evidence type="ECO:0000259" key="17">
    <source>
        <dbReference type="Pfam" id="PF17900"/>
    </source>
</evidence>
<dbReference type="InterPro" id="IPR037144">
    <property type="entry name" value="Peptidase_M1_pepN_C_sf"/>
</dbReference>
<sequence>MRTEQPQTIYLTDYRQPDYLIDETHLTFELFEDHALVHSRLLVRLNDGRADGTLCRDGTRHSTTEGRVPSRPVGVGAPPLVLHGQELELVSVAINDQAIDSSDYQVDEHSLTLHPQTADFELAITTRIQPQNNTALEGLYKSGGMFCTQCEAEGFRKITYYLDRPDVMSRFTTTVMADRGAYPILLSNGNLIASGEHEGGRHWATWEDPFPKPSYLFALVAGDLCLIQDSYTTLSGRKIDLRIYVEPENREQCGHAMDSLKRSMRWDEEVYGREYDLDIFMIVAVNDFNMGAMENKGLNIFNSSCVLAHPDTATDMAFQRVESVVAHEYFHNWSGNRVTCRDWFQLSLKEGFTVFRDAEFSADMNSRTVKRIEDVTFLRANQFAEDAGPMAHPVRPESYMEISNFYTLTIYEKGAEVVRMLHTLLGPERFRKGTDLYFERHDGQAVTCDDFVAALEDANGVDFTQFKRWYSQAGTPVLEVEGRFDASSSTYELRCRQSCPPTPGQAEKLPFVIPLRMALLNERGEELPLRMGGSELGTETVLAVTEAEQVFVFEGVTQEPLPSLLRGFSAPVKLVYPFSRDDRVFLAMHDPDGFNRWEAAQSLAVDVLQGLVEIHQAGRPLLLDQRLLEVYRRVLSDTELDPAVAAEILRLPSEAYLIELAEVADVDAIHHVRETVRRELATALAEPMWERFESLGSTAEPWSADAASMARRSLRNTLLGYLMLTESSAAMSACVRQFVEASNMTDRQAALVALVNSSDEQQKHAALQEFAQRWADYPLVMDQWFSIQASSPLPGGLQRVQELMKHPAFNIRNPNKVRSVIGAFANNNLVNFHAVDGAGYRFLADRVIELNRLNPQIASRLITPLTRWRKFDPVRQELMKGELQRILEADDLSPDVYEVASKSLA</sequence>
<dbReference type="EMBL" id="BMNN01000002">
    <property type="protein sequence ID" value="GGI96701.1"/>
    <property type="molecule type" value="Genomic_DNA"/>
</dbReference>
<dbReference type="Pfam" id="PF01433">
    <property type="entry name" value="Peptidase_M1"/>
    <property type="match status" value="1"/>
</dbReference>
<dbReference type="SUPFAM" id="SSF63737">
    <property type="entry name" value="Leukotriene A4 hydrolase N-terminal domain"/>
    <property type="match status" value="1"/>
</dbReference>
<evidence type="ECO:0000256" key="2">
    <source>
        <dbReference type="ARBA" id="ARBA00001947"/>
    </source>
</evidence>
<dbReference type="RefSeq" id="WP_188635689.1">
    <property type="nucleotide sequence ID" value="NZ_BMNN01000002.1"/>
</dbReference>
<keyword evidence="10" id="KW-0862">Zinc</keyword>
<evidence type="ECO:0000256" key="11">
    <source>
        <dbReference type="ARBA" id="ARBA00023049"/>
    </source>
</evidence>
<evidence type="ECO:0000256" key="6">
    <source>
        <dbReference type="ARBA" id="ARBA00022438"/>
    </source>
</evidence>
<keyword evidence="19" id="KW-1185">Reference proteome</keyword>
<name>A0ABQ2CMW2_9GAMM</name>
<dbReference type="Gene3D" id="2.60.40.1730">
    <property type="entry name" value="tricorn interacting facor f3 domain"/>
    <property type="match status" value="1"/>
</dbReference>
<dbReference type="InterPro" id="IPR027268">
    <property type="entry name" value="Peptidase_M4/M1_CTD_sf"/>
</dbReference>